<proteinExistence type="predicted"/>
<evidence type="ECO:0000256" key="3">
    <source>
        <dbReference type="ARBA" id="ARBA00023002"/>
    </source>
</evidence>
<dbReference type="PANTHER" id="PTHR23023">
    <property type="entry name" value="DIMETHYLANILINE MONOOXYGENASE"/>
    <property type="match status" value="1"/>
</dbReference>
<dbReference type="PIRSF" id="PIRSF000332">
    <property type="entry name" value="FMO"/>
    <property type="match status" value="1"/>
</dbReference>
<dbReference type="InterPro" id="IPR050346">
    <property type="entry name" value="FMO-like"/>
</dbReference>
<reference evidence="4 5" key="1">
    <citation type="submission" date="2015-01" db="EMBL/GenBank/DDBJ databases">
        <title>The Genome Sequence of Exophiala sideris CBS121828.</title>
        <authorList>
            <consortium name="The Broad Institute Genomics Platform"/>
            <person name="Cuomo C."/>
            <person name="de Hoog S."/>
            <person name="Gorbushina A."/>
            <person name="Stielow B."/>
            <person name="Teixiera M."/>
            <person name="Abouelleil A."/>
            <person name="Chapman S.B."/>
            <person name="Priest M."/>
            <person name="Young S.K."/>
            <person name="Wortman J."/>
            <person name="Nusbaum C."/>
            <person name="Birren B."/>
        </authorList>
    </citation>
    <scope>NUCLEOTIDE SEQUENCE [LARGE SCALE GENOMIC DNA]</scope>
    <source>
        <strain evidence="4 5">CBS 121828</strain>
    </source>
</reference>
<evidence type="ECO:0000313" key="5">
    <source>
        <dbReference type="Proteomes" id="UP000053599"/>
    </source>
</evidence>
<dbReference type="HOGENOM" id="CLU_019225_1_0_1"/>
<dbReference type="InterPro" id="IPR036188">
    <property type="entry name" value="FAD/NAD-bd_sf"/>
</dbReference>
<evidence type="ECO:0000256" key="1">
    <source>
        <dbReference type="ARBA" id="ARBA00022630"/>
    </source>
</evidence>
<name>A0A0D1WCM4_9EURO</name>
<keyword evidence="1" id="KW-0285">Flavoprotein</keyword>
<organism evidence="4 5">
    <name type="scientific">Exophiala sideris</name>
    <dbReference type="NCBI Taxonomy" id="1016849"/>
    <lineage>
        <taxon>Eukaryota</taxon>
        <taxon>Fungi</taxon>
        <taxon>Dikarya</taxon>
        <taxon>Ascomycota</taxon>
        <taxon>Pezizomycotina</taxon>
        <taxon>Eurotiomycetes</taxon>
        <taxon>Chaetothyriomycetidae</taxon>
        <taxon>Chaetothyriales</taxon>
        <taxon>Herpotrichiellaceae</taxon>
        <taxon>Exophiala</taxon>
    </lineage>
</organism>
<dbReference type="GO" id="GO:0016491">
    <property type="term" value="F:oxidoreductase activity"/>
    <property type="evidence" value="ECO:0007669"/>
    <property type="project" value="UniProtKB-KW"/>
</dbReference>
<accession>A0A0D1WCM4</accession>
<evidence type="ECO:0000256" key="2">
    <source>
        <dbReference type="ARBA" id="ARBA00022827"/>
    </source>
</evidence>
<gene>
    <name evidence="4" type="ORF">PV11_02096</name>
</gene>
<evidence type="ECO:0000313" key="4">
    <source>
        <dbReference type="EMBL" id="KIV86485.1"/>
    </source>
</evidence>
<dbReference type="AlphaFoldDB" id="A0A0D1WCM4"/>
<dbReference type="Gene3D" id="3.50.50.60">
    <property type="entry name" value="FAD/NAD(P)-binding domain"/>
    <property type="match status" value="2"/>
</dbReference>
<dbReference type="Pfam" id="PF13738">
    <property type="entry name" value="Pyr_redox_3"/>
    <property type="match status" value="1"/>
</dbReference>
<dbReference type="EMBL" id="KN846951">
    <property type="protein sequence ID" value="KIV86485.1"/>
    <property type="molecule type" value="Genomic_DNA"/>
</dbReference>
<evidence type="ECO:0008006" key="6">
    <source>
        <dbReference type="Google" id="ProtNLM"/>
    </source>
</evidence>
<dbReference type="Proteomes" id="UP000053599">
    <property type="component" value="Unassembled WGS sequence"/>
</dbReference>
<dbReference type="GO" id="GO:0050661">
    <property type="term" value="F:NADP binding"/>
    <property type="evidence" value="ECO:0007669"/>
    <property type="project" value="InterPro"/>
</dbReference>
<dbReference type="SUPFAM" id="SSF51905">
    <property type="entry name" value="FAD/NAD(P)-binding domain"/>
    <property type="match status" value="2"/>
</dbReference>
<keyword evidence="3" id="KW-0560">Oxidoreductase</keyword>
<keyword evidence="2" id="KW-0274">FAD</keyword>
<dbReference type="OrthoDB" id="2915840at2759"/>
<dbReference type="InterPro" id="IPR000960">
    <property type="entry name" value="Flavin_mOase"/>
</dbReference>
<protein>
    <recommendedName>
        <fullName evidence="6">FAD/NAD(P)-binding domain-containing protein</fullName>
    </recommendedName>
</protein>
<sequence>MASSDIYDLVVIGAGSSGVVSARFYLDVHPDAKVVVLELDNAVGGVWSSERVYPGFKSQGSTRMGGFSDIPLSPRPEQIDQDDFYDANAMATYLDEYVNKHVYSGQTLRDRIRFGTKVDSLDKTVHGWRVKCVGPSGSQSFETRKVIAASGSTSEANVPEFKGRDTFKGPIVHTLDFGRSRILQREDIKTVAVVGGGKSAADHAYQSVKAGKQVHWIIRKSGKGPGGFSEMKAGGPWHNITELVCTRFFPNLLFFPGLKPASWWETFIFKTRLGQWVYSKLEHAVTQKTIDTARYDDRPGARDSFSQLKTKSRGFSFIVPLGAISHEDFWDTIAQNVDIHHEDIDRVDAASIILSNGETLEADAIICGTGFNRGCSFFSREQQVELGLPHPEAWDDTETVKDWAKLNAEAEKVVRERFYSLNPPPEPPENFGDIKPDNTPYRLYQMIAPVNGDRSIAFVGYGAYSNMFAGSEVAAIWATAYLDGVLKLPSERQRKQDVAYVTTYMRLRFPAYGRLGSFFNFDLISQLDRMFDELGLKSHRKSKSWLKDLFLPLLVKDFAGLKDEYLEKYGGGGATRSA</sequence>
<dbReference type="GO" id="GO:0050660">
    <property type="term" value="F:flavin adenine dinucleotide binding"/>
    <property type="evidence" value="ECO:0007669"/>
    <property type="project" value="InterPro"/>
</dbReference>